<dbReference type="SUPFAM" id="SSF46689">
    <property type="entry name" value="Homeodomain-like"/>
    <property type="match status" value="1"/>
</dbReference>
<evidence type="ECO:0000256" key="1">
    <source>
        <dbReference type="ARBA" id="ARBA00023125"/>
    </source>
</evidence>
<dbReference type="InterPro" id="IPR001647">
    <property type="entry name" value="HTH_TetR"/>
</dbReference>
<reference evidence="5" key="1">
    <citation type="journal article" date="2019" name="Int. J. Syst. Evol. Microbiol.">
        <title>The Global Catalogue of Microorganisms (GCM) 10K type strain sequencing project: providing services to taxonomists for standard genome sequencing and annotation.</title>
        <authorList>
            <consortium name="The Broad Institute Genomics Platform"/>
            <consortium name="The Broad Institute Genome Sequencing Center for Infectious Disease"/>
            <person name="Wu L."/>
            <person name="Ma J."/>
        </authorList>
    </citation>
    <scope>NUCLEOTIDE SEQUENCE [LARGE SCALE GENOMIC DNA]</scope>
    <source>
        <strain evidence="5">JCM 16904</strain>
    </source>
</reference>
<dbReference type="PROSITE" id="PS50977">
    <property type="entry name" value="HTH_TETR_2"/>
    <property type="match status" value="1"/>
</dbReference>
<dbReference type="InterPro" id="IPR036271">
    <property type="entry name" value="Tet_transcr_reg_TetR-rel_C_sf"/>
</dbReference>
<protein>
    <submittedName>
        <fullName evidence="4">TetR/AcrR family transcriptional regulator</fullName>
    </submittedName>
</protein>
<dbReference type="InterPro" id="IPR050109">
    <property type="entry name" value="HTH-type_TetR-like_transc_reg"/>
</dbReference>
<dbReference type="PANTHER" id="PTHR30055:SF241">
    <property type="entry name" value="TRANSCRIPTIONAL REGULATORY PROTEIN"/>
    <property type="match status" value="1"/>
</dbReference>
<dbReference type="Proteomes" id="UP001500902">
    <property type="component" value="Unassembled WGS sequence"/>
</dbReference>
<dbReference type="PRINTS" id="PR00455">
    <property type="entry name" value="HTHTETR"/>
</dbReference>
<feature type="domain" description="HTH tetR-type" evidence="3">
    <location>
        <begin position="19"/>
        <end position="79"/>
    </location>
</feature>
<organism evidence="4 5">
    <name type="scientific">Nonomuraea antimicrobica</name>
    <dbReference type="NCBI Taxonomy" id="561173"/>
    <lineage>
        <taxon>Bacteria</taxon>
        <taxon>Bacillati</taxon>
        <taxon>Actinomycetota</taxon>
        <taxon>Actinomycetes</taxon>
        <taxon>Streptosporangiales</taxon>
        <taxon>Streptosporangiaceae</taxon>
        <taxon>Nonomuraea</taxon>
    </lineage>
</organism>
<sequence length="220" mass="23723">MSHPGGPGPGAPIPRVPRHDVRRRLLDAAARVFAERGYRAATLAQIAREAGFTKGAVYSNFDSKHALLADLVREHDSARLALVSAEFAERGAGRPATADGFAQVLARRIVERLPWSRLMIELALHAADDADVRAAYAGVRRPIRDQVARLLDDTAREFGVEFTIPVPQAALTVQALRYGLTLEHGADPGEVGDEAMTACLASVLHGLVRPRDPEPSRSAT</sequence>
<keyword evidence="1 2" id="KW-0238">DNA-binding</keyword>
<evidence type="ECO:0000313" key="4">
    <source>
        <dbReference type="EMBL" id="GAA3646821.1"/>
    </source>
</evidence>
<dbReference type="SUPFAM" id="SSF48498">
    <property type="entry name" value="Tetracyclin repressor-like, C-terminal domain"/>
    <property type="match status" value="1"/>
</dbReference>
<proteinExistence type="predicted"/>
<dbReference type="Gene3D" id="1.10.357.10">
    <property type="entry name" value="Tetracycline Repressor, domain 2"/>
    <property type="match status" value="1"/>
</dbReference>
<dbReference type="InterPro" id="IPR009057">
    <property type="entry name" value="Homeodomain-like_sf"/>
</dbReference>
<dbReference type="PANTHER" id="PTHR30055">
    <property type="entry name" value="HTH-TYPE TRANSCRIPTIONAL REGULATOR RUTR"/>
    <property type="match status" value="1"/>
</dbReference>
<accession>A0ABP7B240</accession>
<dbReference type="Pfam" id="PF00440">
    <property type="entry name" value="TetR_N"/>
    <property type="match status" value="1"/>
</dbReference>
<evidence type="ECO:0000313" key="5">
    <source>
        <dbReference type="Proteomes" id="UP001500902"/>
    </source>
</evidence>
<feature type="DNA-binding region" description="H-T-H motif" evidence="2">
    <location>
        <begin position="42"/>
        <end position="61"/>
    </location>
</feature>
<keyword evidence="5" id="KW-1185">Reference proteome</keyword>
<comment type="caution">
    <text evidence="4">The sequence shown here is derived from an EMBL/GenBank/DDBJ whole genome shotgun (WGS) entry which is preliminary data.</text>
</comment>
<evidence type="ECO:0000259" key="3">
    <source>
        <dbReference type="PROSITE" id="PS50977"/>
    </source>
</evidence>
<evidence type="ECO:0000256" key="2">
    <source>
        <dbReference type="PROSITE-ProRule" id="PRU00335"/>
    </source>
</evidence>
<name>A0ABP7B240_9ACTN</name>
<gene>
    <name evidence="4" type="ORF">GCM10022224_007020</name>
</gene>
<dbReference type="EMBL" id="BAAAZP010000009">
    <property type="protein sequence ID" value="GAA3646821.1"/>
    <property type="molecule type" value="Genomic_DNA"/>
</dbReference>